<name>A0A015J7P0_RHIIW</name>
<accession>A0A015J7P0</accession>
<evidence type="ECO:0000313" key="3">
    <source>
        <dbReference type="Proteomes" id="UP000022910"/>
    </source>
</evidence>
<dbReference type="Proteomes" id="UP000022910">
    <property type="component" value="Unassembled WGS sequence"/>
</dbReference>
<dbReference type="HOGENOM" id="CLU_143013_0_0_1"/>
<sequence>MDISKSVTNNVVYNAENPAQSMLSQLDSALTFKIIQNYRRRKLIVYFNIWASLDKVLNIEFNFEEFKGIWTIYFSPTLNQPKNKPPKKTDSIQKQNQKKTPNVTQKVDNHNDRQLKKGKFFEKKKQSTSNNKNFDGNDKLTILAEIQVLLRSLAN</sequence>
<dbReference type="AlphaFoldDB" id="A0A015J7P0"/>
<evidence type="ECO:0000313" key="2">
    <source>
        <dbReference type="EMBL" id="EXX62845.1"/>
    </source>
</evidence>
<comment type="caution">
    <text evidence="2">The sequence shown here is derived from an EMBL/GenBank/DDBJ whole genome shotgun (WGS) entry which is preliminary data.</text>
</comment>
<feature type="region of interest" description="Disordered" evidence="1">
    <location>
        <begin position="77"/>
        <end position="111"/>
    </location>
</feature>
<evidence type="ECO:0000256" key="1">
    <source>
        <dbReference type="SAM" id="MobiDB-lite"/>
    </source>
</evidence>
<keyword evidence="3" id="KW-1185">Reference proteome</keyword>
<organism evidence="2 3">
    <name type="scientific">Rhizophagus irregularis (strain DAOM 197198w)</name>
    <name type="common">Glomus intraradices</name>
    <dbReference type="NCBI Taxonomy" id="1432141"/>
    <lineage>
        <taxon>Eukaryota</taxon>
        <taxon>Fungi</taxon>
        <taxon>Fungi incertae sedis</taxon>
        <taxon>Mucoromycota</taxon>
        <taxon>Glomeromycotina</taxon>
        <taxon>Glomeromycetes</taxon>
        <taxon>Glomerales</taxon>
        <taxon>Glomeraceae</taxon>
        <taxon>Rhizophagus</taxon>
    </lineage>
</organism>
<dbReference type="EMBL" id="JEMT01024394">
    <property type="protein sequence ID" value="EXX62845.1"/>
    <property type="molecule type" value="Genomic_DNA"/>
</dbReference>
<reference evidence="2 3" key="1">
    <citation type="submission" date="2014-02" db="EMBL/GenBank/DDBJ databases">
        <title>Single nucleus genome sequencing reveals high similarity among nuclei of an endomycorrhizal fungus.</title>
        <authorList>
            <person name="Lin K."/>
            <person name="Geurts R."/>
            <person name="Zhang Z."/>
            <person name="Limpens E."/>
            <person name="Saunders D.G."/>
            <person name="Mu D."/>
            <person name="Pang E."/>
            <person name="Cao H."/>
            <person name="Cha H."/>
            <person name="Lin T."/>
            <person name="Zhou Q."/>
            <person name="Shang Y."/>
            <person name="Li Y."/>
            <person name="Ivanov S."/>
            <person name="Sharma T."/>
            <person name="Velzen R.V."/>
            <person name="Ruijter N.D."/>
            <person name="Aanen D.K."/>
            <person name="Win J."/>
            <person name="Kamoun S."/>
            <person name="Bisseling T."/>
            <person name="Huang S."/>
        </authorList>
    </citation>
    <scope>NUCLEOTIDE SEQUENCE [LARGE SCALE GENOMIC DNA]</scope>
    <source>
        <strain evidence="3">DAOM197198w</strain>
    </source>
</reference>
<feature type="compositionally biased region" description="Polar residues" evidence="1">
    <location>
        <begin position="92"/>
        <end position="106"/>
    </location>
</feature>
<proteinExistence type="predicted"/>
<protein>
    <submittedName>
        <fullName evidence="2">Uncharacterized protein</fullName>
    </submittedName>
</protein>
<gene>
    <name evidence="2" type="ORF">RirG_158020</name>
</gene>